<dbReference type="VEuPathDB" id="ToxoDB:CSUI_001101"/>
<feature type="compositionally biased region" description="Basic and acidic residues" evidence="1">
    <location>
        <begin position="1350"/>
        <end position="1365"/>
    </location>
</feature>
<reference evidence="3 4" key="1">
    <citation type="journal article" date="2017" name="Int. J. Parasitol.">
        <title>The genome of the protozoan parasite Cystoisospora suis and a reverse vaccinology approach to identify vaccine candidates.</title>
        <authorList>
            <person name="Palmieri N."/>
            <person name="Shrestha A."/>
            <person name="Ruttkowski B."/>
            <person name="Beck T."/>
            <person name="Vogl C."/>
            <person name="Tomley F."/>
            <person name="Blake D.P."/>
            <person name="Joachim A."/>
        </authorList>
    </citation>
    <scope>NUCLEOTIDE SEQUENCE [LARGE SCALE GENOMIC DNA]</scope>
    <source>
        <strain evidence="3 4">Wien I</strain>
    </source>
</reference>
<evidence type="ECO:0000313" key="3">
    <source>
        <dbReference type="EMBL" id="PHJ25054.1"/>
    </source>
</evidence>
<comment type="caution">
    <text evidence="3">The sequence shown here is derived from an EMBL/GenBank/DDBJ whole genome shotgun (WGS) entry which is preliminary data.</text>
</comment>
<keyword evidence="2" id="KW-0472">Membrane</keyword>
<keyword evidence="2" id="KW-0812">Transmembrane</keyword>
<proteinExistence type="predicted"/>
<keyword evidence="4" id="KW-1185">Reference proteome</keyword>
<feature type="compositionally biased region" description="Polar residues" evidence="1">
    <location>
        <begin position="337"/>
        <end position="348"/>
    </location>
</feature>
<gene>
    <name evidence="3" type="ORF">CSUI_001101</name>
</gene>
<dbReference type="EMBL" id="MIGC01000433">
    <property type="protein sequence ID" value="PHJ25054.1"/>
    <property type="molecule type" value="Genomic_DNA"/>
</dbReference>
<name>A0A2C6LDY6_9APIC</name>
<evidence type="ECO:0000313" key="4">
    <source>
        <dbReference type="Proteomes" id="UP000221165"/>
    </source>
</evidence>
<protein>
    <submittedName>
        <fullName evidence="3">Rhoptry neck protein ron2</fullName>
    </submittedName>
</protein>
<feature type="transmembrane region" description="Helical" evidence="2">
    <location>
        <begin position="1274"/>
        <end position="1297"/>
    </location>
</feature>
<feature type="region of interest" description="Disordered" evidence="1">
    <location>
        <begin position="324"/>
        <end position="348"/>
    </location>
</feature>
<dbReference type="OrthoDB" id="345453at2759"/>
<feature type="transmembrane region" description="Helical" evidence="2">
    <location>
        <begin position="1201"/>
        <end position="1221"/>
    </location>
</feature>
<feature type="region of interest" description="Disordered" evidence="1">
    <location>
        <begin position="158"/>
        <end position="274"/>
    </location>
</feature>
<dbReference type="GeneID" id="94424518"/>
<dbReference type="RefSeq" id="XP_067926726.1">
    <property type="nucleotide sequence ID" value="XM_068061307.1"/>
</dbReference>
<accession>A0A2C6LDY6</accession>
<feature type="region of interest" description="Disordered" evidence="1">
    <location>
        <begin position="387"/>
        <end position="416"/>
    </location>
</feature>
<feature type="region of interest" description="Disordered" evidence="1">
    <location>
        <begin position="1347"/>
        <end position="1375"/>
    </location>
</feature>
<sequence length="1410" mass="157503">MTLPAGANVSTQIYSGAGPVQTVTVEGGTTIVPQTIETASVSQISFGWVPEETIPSLGERNLIEIKKMLRDEGLIEAIRVRAAGKNCPVRMLSNLRELRTYFRETLEEENLMRSNPGKQFQVAQSYVKIVGPPGHVGSRPSFAGASVEFSMLQTKRQFIPKGYRPRGKIVRRSPPPPSPSPSSSSSSSNATPPSTPPSAPDAAAPSETGAPGGDTAQDLPVPDAAGPLPSLSQGDLFPAPERPAIPRARAYVPPPPPRPLASPAEEEQRRPGGATTKRLVGSQLSLYLDCKLASLLGHPSLFLNPYYSERQLLAAIAQALGLSPPTDLSEDEGEESFSASSPAQRQYNGSAEQILGTLEIFRMASNPFTAASSDAGFDMLDEMCDNERGPKRRRSHQTWFQRGASRKHRNKDMPPTQRHLCDALEILLNGIQQTHTDVIEELQKYKIPVEPLVDPATNSGRIQTRICRGMAPVCSYEDSILYPVRALAEHEQKENLKTKKAFNILTGYGSGQVGAIRGQVAFAPFLRTWSSQWGDLLADPSAYAEILERSLWYDTREFMAKTKGFFFKRYDDLVKSKTTFGVLGGTSSGLRVSEIREKLQKYVSARQAYLGEVRASRFKRAIPEQDPEAFNMAIFLYLNGSTSCAQRGSYLSNLRQFVSQQYTKMSAGRNLPASQRSLMAFMRTGQVKFYHDWCNFDPLAINNLFLFRFALSGPDPAALNDKQHIRVSRSKRALKILQSKWAPTTLKKLMKGFNHKQMATEAKHLLLRSLDPSALSGILTAFDFITHTQANLAVNQNSSMYHSLDERPPSIKTPTEKARHYLHKEGVARHTDTLIKNWAEHGIPEDLKRRLSKGEKLPANTTFGNIPIPDLTQWDSQLNTKWVDAYDSYLKHPYGRAALEAHDPIAMLIKDSRDRLLAESEGTIFLGRIASRVHGKKGLLRRAGRAIKSFVMSLLRMNEQSEYAVWFGVKIDIKQVIQICRAINHVAEVVKNDRLYQFITDGWVEIVKDVVATHTRAYTRIPGYDTISAADAQVRKSGREAAIERNQGFITIHHDYAYLSDEERRKEFQLSMCMDHCEALWKLVLSFVLPNLQNPGKLKGYEKDFASNKEIERLNDRHHVNTFRFSLSVQVDFFDNILDKTSKKHLHQMKYGAATWFANAMKLAGQVNTAMGNPHLGTSLYMQAPYYGNYIKDWMEQRRKARLQAILGMLTLGTISLYSLLSVTDIVQHMEDIGAAPPVSCVNNELLGTSCAPQAIAEATTNAAKVATQDVLKVGLFAGIAPYMMLPMVVVSVWNILKSEIKVLLQFEMAVKHVFTRLGRWLSKPFKNWWEKRGRLKDSLLKRASQTFKKTQEETRRTPEPRDLHNASSWGDSELDSLGVPSEPFIQEFEIAYTTPVYPLSAPLIRAAAS</sequence>
<organism evidence="3 4">
    <name type="scientific">Cystoisospora suis</name>
    <dbReference type="NCBI Taxonomy" id="483139"/>
    <lineage>
        <taxon>Eukaryota</taxon>
        <taxon>Sar</taxon>
        <taxon>Alveolata</taxon>
        <taxon>Apicomplexa</taxon>
        <taxon>Conoidasida</taxon>
        <taxon>Coccidia</taxon>
        <taxon>Eucoccidiorida</taxon>
        <taxon>Eimeriorina</taxon>
        <taxon>Sarcocystidae</taxon>
        <taxon>Cystoisospora</taxon>
    </lineage>
</organism>
<evidence type="ECO:0000256" key="2">
    <source>
        <dbReference type="SAM" id="Phobius"/>
    </source>
</evidence>
<evidence type="ECO:0000256" key="1">
    <source>
        <dbReference type="SAM" id="MobiDB-lite"/>
    </source>
</evidence>
<dbReference type="Proteomes" id="UP000221165">
    <property type="component" value="Unassembled WGS sequence"/>
</dbReference>
<keyword evidence="2" id="KW-1133">Transmembrane helix</keyword>
<feature type="compositionally biased region" description="Low complexity" evidence="1">
    <location>
        <begin position="181"/>
        <end position="192"/>
    </location>
</feature>